<evidence type="ECO:0000313" key="1">
    <source>
        <dbReference type="EMBL" id="GAA5534123.1"/>
    </source>
</evidence>
<comment type="caution">
    <text evidence="1">The sequence shown here is derived from an EMBL/GenBank/DDBJ whole genome shotgun (WGS) entry which is preliminary data.</text>
</comment>
<proteinExistence type="predicted"/>
<protein>
    <submittedName>
        <fullName evidence="1">Uncharacterized protein</fullName>
    </submittedName>
</protein>
<dbReference type="EMBL" id="BAABRV010000006">
    <property type="protein sequence ID" value="GAA5534123.1"/>
    <property type="molecule type" value="Genomic_DNA"/>
</dbReference>
<accession>A0ABP9XFI5</accession>
<name>A0ABP9XFI5_9DEIO</name>
<dbReference type="Proteomes" id="UP001404956">
    <property type="component" value="Unassembled WGS sequence"/>
</dbReference>
<gene>
    <name evidence="1" type="ORF">Dalu01_02531</name>
</gene>
<evidence type="ECO:0000313" key="2">
    <source>
        <dbReference type="Proteomes" id="UP001404956"/>
    </source>
</evidence>
<dbReference type="RefSeq" id="WP_345455177.1">
    <property type="nucleotide sequence ID" value="NZ_BAABRV010000006.1"/>
</dbReference>
<reference evidence="1 2" key="1">
    <citation type="submission" date="2024-02" db="EMBL/GenBank/DDBJ databases">
        <title>Deinococcus aluminii NBRC 112889.</title>
        <authorList>
            <person name="Ichikawa N."/>
            <person name="Katano-Makiyama Y."/>
            <person name="Hidaka K."/>
        </authorList>
    </citation>
    <scope>NUCLEOTIDE SEQUENCE [LARGE SCALE GENOMIC DNA]</scope>
    <source>
        <strain evidence="1 2">NBRC 112889</strain>
    </source>
</reference>
<sequence>MPPFSYQRQTLLKMIVRLMDTGHLNVVFDTPEELNARLRQWADLARQNAPLQGNRCLSYGHAAARPGKSLLIHGPYDRMWLTLAVQIPGRHWSDRDQAHVIPVRSYATVLSVLQAGPHYNLLSPEDVHEIEELNRTNIRRLA</sequence>
<keyword evidence="2" id="KW-1185">Reference proteome</keyword>
<organism evidence="1 2">
    <name type="scientific">Deinococcus aluminii</name>
    <dbReference type="NCBI Taxonomy" id="1656885"/>
    <lineage>
        <taxon>Bacteria</taxon>
        <taxon>Thermotogati</taxon>
        <taxon>Deinococcota</taxon>
        <taxon>Deinococci</taxon>
        <taxon>Deinococcales</taxon>
        <taxon>Deinococcaceae</taxon>
        <taxon>Deinococcus</taxon>
    </lineage>
</organism>